<reference evidence="1 2" key="1">
    <citation type="submission" date="2022-11" db="EMBL/GenBank/DDBJ databases">
        <title>Brucella sp. YY2X, whole genome shotgun sequencing project.</title>
        <authorList>
            <person name="Yang Y."/>
        </authorList>
    </citation>
    <scope>NUCLEOTIDE SEQUENCE [LARGE SCALE GENOMIC DNA]</scope>
    <source>
        <strain evidence="1 2">YY2X</strain>
    </source>
</reference>
<dbReference type="Proteomes" id="UP001301216">
    <property type="component" value="Unassembled WGS sequence"/>
</dbReference>
<proteinExistence type="predicted"/>
<name>A0ABT3QSH5_9HYPH</name>
<evidence type="ECO:0000313" key="2">
    <source>
        <dbReference type="Proteomes" id="UP001301216"/>
    </source>
</evidence>
<sequence length="154" mass="16378">MSITLSPTNLSQVNQNTSALSFDEKLNISKSSQIMVDYMKEKGKSAINADELAALASNSSGDVPAEVSAAAAYMQRHPDVFTAIETHDVAGADGLSGSWNFEWAAEGGLAGTSTEAIANMEESFNRAIEKSAKITELTTESKTELDATKQRAQN</sequence>
<dbReference type="EMBL" id="JAPHAV010000011">
    <property type="protein sequence ID" value="MCX2698480.1"/>
    <property type="molecule type" value="Genomic_DNA"/>
</dbReference>
<organism evidence="1 2">
    <name type="scientific">Ochrobactrum chromiisoli</name>
    <dbReference type="NCBI Taxonomy" id="2993941"/>
    <lineage>
        <taxon>Bacteria</taxon>
        <taxon>Pseudomonadati</taxon>
        <taxon>Pseudomonadota</taxon>
        <taxon>Alphaproteobacteria</taxon>
        <taxon>Hyphomicrobiales</taxon>
        <taxon>Brucellaceae</taxon>
        <taxon>Brucella/Ochrobactrum group</taxon>
        <taxon>Ochrobactrum</taxon>
    </lineage>
</organism>
<gene>
    <name evidence="1" type="ORF">OPR82_17215</name>
</gene>
<comment type="caution">
    <text evidence="1">The sequence shown here is derived from an EMBL/GenBank/DDBJ whole genome shotgun (WGS) entry which is preliminary data.</text>
</comment>
<keyword evidence="2" id="KW-1185">Reference proteome</keyword>
<protein>
    <submittedName>
        <fullName evidence="1">Uncharacterized protein</fullName>
    </submittedName>
</protein>
<accession>A0ABT3QSH5</accession>
<dbReference type="RefSeq" id="WP_265986186.1">
    <property type="nucleotide sequence ID" value="NZ_JAPHAV010000011.1"/>
</dbReference>
<evidence type="ECO:0000313" key="1">
    <source>
        <dbReference type="EMBL" id="MCX2698480.1"/>
    </source>
</evidence>